<evidence type="ECO:0000313" key="2">
    <source>
        <dbReference type="EMBL" id="KAH3672065.1"/>
    </source>
</evidence>
<evidence type="ECO:0000313" key="3">
    <source>
        <dbReference type="Proteomes" id="UP000769528"/>
    </source>
</evidence>
<reference evidence="2" key="2">
    <citation type="submission" date="2021-01" db="EMBL/GenBank/DDBJ databases">
        <authorList>
            <person name="Schikora-Tamarit M.A."/>
        </authorList>
    </citation>
    <scope>NUCLEOTIDE SEQUENCE</scope>
    <source>
        <strain evidence="2">CBS6341</strain>
    </source>
</reference>
<sequence>MFLNSSPLETWNEILSFKSGVIASMPGLIMISEGSVAITLSKYSNNGNEAVPGPEPTSRATFLSPL</sequence>
<feature type="region of interest" description="Disordered" evidence="1">
    <location>
        <begin position="47"/>
        <end position="66"/>
    </location>
</feature>
<evidence type="ECO:0000256" key="1">
    <source>
        <dbReference type="SAM" id="MobiDB-lite"/>
    </source>
</evidence>
<proteinExistence type="predicted"/>
<organism evidence="2 3">
    <name type="scientific">Wickerhamomyces mucosus</name>
    <dbReference type="NCBI Taxonomy" id="1378264"/>
    <lineage>
        <taxon>Eukaryota</taxon>
        <taxon>Fungi</taxon>
        <taxon>Dikarya</taxon>
        <taxon>Ascomycota</taxon>
        <taxon>Saccharomycotina</taxon>
        <taxon>Saccharomycetes</taxon>
        <taxon>Phaffomycetales</taxon>
        <taxon>Wickerhamomycetaceae</taxon>
        <taxon>Wickerhamomyces</taxon>
    </lineage>
</organism>
<comment type="caution">
    <text evidence="2">The sequence shown here is derived from an EMBL/GenBank/DDBJ whole genome shotgun (WGS) entry which is preliminary data.</text>
</comment>
<name>A0A9P8TB67_9ASCO</name>
<accession>A0A9P8TB67</accession>
<protein>
    <submittedName>
        <fullName evidence="2">Uncharacterized protein</fullName>
    </submittedName>
</protein>
<gene>
    <name evidence="2" type="ORF">WICMUC_004466</name>
</gene>
<dbReference type="Proteomes" id="UP000769528">
    <property type="component" value="Unassembled WGS sequence"/>
</dbReference>
<dbReference type="EMBL" id="JAEUBF010001233">
    <property type="protein sequence ID" value="KAH3672065.1"/>
    <property type="molecule type" value="Genomic_DNA"/>
</dbReference>
<reference evidence="2" key="1">
    <citation type="journal article" date="2021" name="Open Biol.">
        <title>Shared evolutionary footprints suggest mitochondrial oxidative damage underlies multiple complex I losses in fungi.</title>
        <authorList>
            <person name="Schikora-Tamarit M.A."/>
            <person name="Marcet-Houben M."/>
            <person name="Nosek J."/>
            <person name="Gabaldon T."/>
        </authorList>
    </citation>
    <scope>NUCLEOTIDE SEQUENCE</scope>
    <source>
        <strain evidence="2">CBS6341</strain>
    </source>
</reference>
<keyword evidence="3" id="KW-1185">Reference proteome</keyword>
<dbReference type="AlphaFoldDB" id="A0A9P8TB67"/>